<feature type="transmembrane region" description="Helical" evidence="11">
    <location>
        <begin position="299"/>
        <end position="321"/>
    </location>
</feature>
<dbReference type="eggNOG" id="KOG1607">
    <property type="taxonomic scope" value="Eukaryota"/>
</dbReference>
<dbReference type="PANTHER" id="PTHR12560">
    <property type="entry name" value="LONGEVITY ASSURANCE FACTOR 1 LAG1"/>
    <property type="match status" value="1"/>
</dbReference>
<proteinExistence type="inferred from homology"/>
<dbReference type="SMART" id="SM00724">
    <property type="entry name" value="TLC"/>
    <property type="match status" value="1"/>
</dbReference>
<evidence type="ECO:0000313" key="13">
    <source>
        <dbReference type="EMBL" id="GAC97504.1"/>
    </source>
</evidence>
<dbReference type="PANTHER" id="PTHR12560:SF11">
    <property type="entry name" value="CERAMIDE SYNTHASE LAC1-RELATED"/>
    <property type="match status" value="1"/>
</dbReference>
<feature type="transmembrane region" description="Helical" evidence="11">
    <location>
        <begin position="342"/>
        <end position="368"/>
    </location>
</feature>
<keyword evidence="7 9" id="KW-0472">Membrane</keyword>
<dbReference type="GeneID" id="24110370"/>
<evidence type="ECO:0000256" key="5">
    <source>
        <dbReference type="ARBA" id="ARBA00022824"/>
    </source>
</evidence>
<protein>
    <recommendedName>
        <fullName evidence="12">TLC domain-containing protein</fullName>
    </recommendedName>
</protein>
<dbReference type="Proteomes" id="UP000014071">
    <property type="component" value="Unassembled WGS sequence"/>
</dbReference>
<evidence type="ECO:0000259" key="12">
    <source>
        <dbReference type="PROSITE" id="PS50922"/>
    </source>
</evidence>
<comment type="similarity">
    <text evidence="2">Belongs to the sphingosine N-acyltransferase family.</text>
</comment>
<dbReference type="HOGENOM" id="CLU_028277_4_1_1"/>
<feature type="region of interest" description="Disordered" evidence="10">
    <location>
        <begin position="558"/>
        <end position="578"/>
    </location>
</feature>
<evidence type="ECO:0000256" key="3">
    <source>
        <dbReference type="ARBA" id="ARBA00022679"/>
    </source>
</evidence>
<evidence type="ECO:0000256" key="1">
    <source>
        <dbReference type="ARBA" id="ARBA00004477"/>
    </source>
</evidence>
<evidence type="ECO:0000256" key="2">
    <source>
        <dbReference type="ARBA" id="ARBA00009808"/>
    </source>
</evidence>
<accession>R9P840</accession>
<keyword evidence="8" id="KW-0325">Glycoprotein</keyword>
<evidence type="ECO:0000256" key="4">
    <source>
        <dbReference type="ARBA" id="ARBA00022692"/>
    </source>
</evidence>
<keyword evidence="4 9" id="KW-0812">Transmembrane</keyword>
<dbReference type="InterPro" id="IPR006634">
    <property type="entry name" value="TLC-dom"/>
</dbReference>
<evidence type="ECO:0000313" key="14">
    <source>
        <dbReference type="Proteomes" id="UP000014071"/>
    </source>
</evidence>
<dbReference type="EMBL" id="DF238810">
    <property type="protein sequence ID" value="GAC97504.1"/>
    <property type="molecule type" value="Genomic_DNA"/>
</dbReference>
<dbReference type="AlphaFoldDB" id="R9P840"/>
<dbReference type="Pfam" id="PF03798">
    <property type="entry name" value="TRAM_LAG1_CLN8"/>
    <property type="match status" value="1"/>
</dbReference>
<keyword evidence="14" id="KW-1185">Reference proteome</keyword>
<gene>
    <name evidence="13" type="ORF">PHSY_005090</name>
</gene>
<evidence type="ECO:0000256" key="9">
    <source>
        <dbReference type="PROSITE-ProRule" id="PRU00205"/>
    </source>
</evidence>
<feature type="domain" description="TLC" evidence="12">
    <location>
        <begin position="334"/>
        <end position="553"/>
    </location>
</feature>
<dbReference type="OrthoDB" id="3053196at2759"/>
<dbReference type="RefSeq" id="XP_012191091.1">
    <property type="nucleotide sequence ID" value="XM_012335701.1"/>
</dbReference>
<evidence type="ECO:0000256" key="6">
    <source>
        <dbReference type="ARBA" id="ARBA00022989"/>
    </source>
</evidence>
<keyword evidence="3" id="KW-0808">Transferase</keyword>
<dbReference type="GO" id="GO:0046513">
    <property type="term" value="P:ceramide biosynthetic process"/>
    <property type="evidence" value="ECO:0007669"/>
    <property type="project" value="InterPro"/>
</dbReference>
<organism evidence="13 14">
    <name type="scientific">Pseudozyma hubeiensis (strain SY62)</name>
    <name type="common">Yeast</name>
    <dbReference type="NCBI Taxonomy" id="1305764"/>
    <lineage>
        <taxon>Eukaryota</taxon>
        <taxon>Fungi</taxon>
        <taxon>Dikarya</taxon>
        <taxon>Basidiomycota</taxon>
        <taxon>Ustilaginomycotina</taxon>
        <taxon>Ustilaginomycetes</taxon>
        <taxon>Ustilaginales</taxon>
        <taxon>Ustilaginaceae</taxon>
        <taxon>Pseudozyma</taxon>
    </lineage>
</organism>
<evidence type="ECO:0000256" key="8">
    <source>
        <dbReference type="ARBA" id="ARBA00023180"/>
    </source>
</evidence>
<dbReference type="STRING" id="1305764.R9P840"/>
<evidence type="ECO:0000256" key="10">
    <source>
        <dbReference type="SAM" id="MobiDB-lite"/>
    </source>
</evidence>
<dbReference type="GO" id="GO:0005789">
    <property type="term" value="C:endoplasmic reticulum membrane"/>
    <property type="evidence" value="ECO:0007669"/>
    <property type="project" value="UniProtKB-SubCell"/>
</dbReference>
<evidence type="ECO:0000256" key="11">
    <source>
        <dbReference type="SAM" id="Phobius"/>
    </source>
</evidence>
<keyword evidence="6 11" id="KW-1133">Transmembrane helix</keyword>
<dbReference type="GO" id="GO:0050291">
    <property type="term" value="F:sphingosine N-acyltransferase activity"/>
    <property type="evidence" value="ECO:0007669"/>
    <property type="project" value="InterPro"/>
</dbReference>
<dbReference type="InterPro" id="IPR016439">
    <property type="entry name" value="Lag1/Lac1-like"/>
</dbReference>
<sequence length="578" mass="66900">MKRPSIPQSTSIQALSWFRLVESECRLKLRRESVAIRASLNAVSAWPRNSNAPNASKRTVQRIREKINPRSTNQHNNIIAQVLSEGIVAADRECFGENPRRSSSFPSSFIDSKPIHILPAKMSSAPPPTRPATGRKRAPSFSEAIAQVPQNANAQDETADPAVADRIAAADAAATKDPVAASTRAASKKGKYSFQDDEIYRSQGLIKDLMTFRWMTAPASSFQLAAIFVLAYFNWNFFIGSPENNPVAPFLMLSHRVPQSQVILDSLPPKDGVQQALQNLIPRSAESLEARYQKGYNDLLFLVFYVIVFSFLRQSTTLYIFKPFAKWWGIKSESKQARFTEQGYAVLYWGSAAALGVYVMSFQDSWWYNFEHLWLKYPHWQMRSELKLYYLLQFSFWLQQALVMLLRLEAPRKDYYELIAHHLVTLWLIGWSYLINLTMIGTTVFVCMDIPDTWLGFSKALNYMGLDNITVVIFAIFMVIWTYFRIYLSAATLYSVWYQFDLIPTYTREWNPVKGWWLVPWMKYQIFAPLFLLLLLNLFWYVLMWRIMFRAIKGDVADEREDGEYDDEEEEKEDKKKQ</sequence>
<reference evidence="14" key="1">
    <citation type="journal article" date="2013" name="Genome Announc.">
        <title>Draft genome sequence of the basidiomycetous yeast-like fungus Pseudozyma hubeiensis SY62, which produces an abundant amount of the biosurfactant mannosylerythritol lipids.</title>
        <authorList>
            <person name="Konishi M."/>
            <person name="Hatada Y."/>
            <person name="Horiuchi J."/>
        </authorList>
    </citation>
    <scope>NUCLEOTIDE SEQUENCE [LARGE SCALE GENOMIC DNA]</scope>
    <source>
        <strain evidence="14">SY62</strain>
    </source>
</reference>
<feature type="compositionally biased region" description="Acidic residues" evidence="10">
    <location>
        <begin position="558"/>
        <end position="572"/>
    </location>
</feature>
<feature type="transmembrane region" description="Helical" evidence="11">
    <location>
        <begin position="211"/>
        <end position="233"/>
    </location>
</feature>
<comment type="subcellular location">
    <subcellularLocation>
        <location evidence="1">Endoplasmic reticulum membrane</location>
        <topology evidence="1">Multi-pass membrane protein</topology>
    </subcellularLocation>
</comment>
<name>R9P840_PSEHS</name>
<feature type="transmembrane region" description="Helical" evidence="11">
    <location>
        <begin position="526"/>
        <end position="543"/>
    </location>
</feature>
<feature type="transmembrane region" description="Helical" evidence="11">
    <location>
        <begin position="418"/>
        <end position="440"/>
    </location>
</feature>
<keyword evidence="5" id="KW-0256">Endoplasmic reticulum</keyword>
<evidence type="ECO:0000256" key="7">
    <source>
        <dbReference type="ARBA" id="ARBA00023136"/>
    </source>
</evidence>
<feature type="transmembrane region" description="Helical" evidence="11">
    <location>
        <begin position="460"/>
        <end position="480"/>
    </location>
</feature>
<dbReference type="PROSITE" id="PS50922">
    <property type="entry name" value="TLC"/>
    <property type="match status" value="1"/>
</dbReference>